<dbReference type="RefSeq" id="WP_184968706.1">
    <property type="nucleotide sequence ID" value="NZ_JACHIN010000010.1"/>
</dbReference>
<dbReference type="EMBL" id="JACHIN010000010">
    <property type="protein sequence ID" value="MBB5081382.1"/>
    <property type="molecule type" value="Genomic_DNA"/>
</dbReference>
<evidence type="ECO:0000313" key="1">
    <source>
        <dbReference type="EMBL" id="MBB5081382.1"/>
    </source>
</evidence>
<gene>
    <name evidence="1" type="ORF">HNR40_006877</name>
</gene>
<sequence>MAINVGELFILLDLRDTMSAKLQRAFVRSRTSATDFGTRLSRVTGGAVQSLTSTAVAATATAVKFAVLAAAAASTAGHLQALGVALAPAGGIIAALPGVAALGAAGLATLALAFRGVGDAATAALGDDAEAFQESLAGLSREAQGAARELRQLKPVVDGLRLSVQDAFFAPLAGQIAAVADALSASVSAGMSAVAAQFGLAGLAVADFLRTAETASAVEAVFGSLADAIAALTPAIQPVAAGLRDLVVVGASFSASLAPSIASAAARLGTFLSTAAASGRALEWMTGAVEVFKQLGAAARDVGGIVTGVLGALRSAGTSALGVIGQVLDGVNRWVNSAQGQRVLVEVFAALGRVGEAFVPVVLAIASGLAELAPVVADLAVQLGPVLTEAISAVAPALADLGPGVIAVVDAIGLAVRELGPALSPIAITLAELLAAVAPLIPVVADLASIIVRSLAAGVQDVLPDLARMAYAFTDVLYAALPLLPPLLQLATDLLPVIADLVTGVARLLSGDFAGALTAAGYAAIGFVNSMGNIGYLLLTGLWDGIVSAAAWFRDAIYSFFSSILPDWVRDALGIRSPSRVFAEIGRNTMLGMADGMTSSTRQVLATAGDIAARLEKSFAPNLAASIGSTGVVATGASRAAGPVNITVHTYNPQAEPTSSTINRGLAYAGMLGVL</sequence>
<proteinExistence type="predicted"/>
<reference evidence="1 2" key="1">
    <citation type="submission" date="2020-08" db="EMBL/GenBank/DDBJ databases">
        <title>Genomic Encyclopedia of Type Strains, Phase IV (KMG-IV): sequencing the most valuable type-strain genomes for metagenomic binning, comparative biology and taxonomic classification.</title>
        <authorList>
            <person name="Goeker M."/>
        </authorList>
    </citation>
    <scope>NUCLEOTIDE SEQUENCE [LARGE SCALE GENOMIC DNA]</scope>
    <source>
        <strain evidence="1 2">DSM 45385</strain>
    </source>
</reference>
<dbReference type="Proteomes" id="UP000568380">
    <property type="component" value="Unassembled WGS sequence"/>
</dbReference>
<name>A0A7W8A855_9ACTN</name>
<keyword evidence="2" id="KW-1185">Reference proteome</keyword>
<accession>A0A7W8A855</accession>
<evidence type="ECO:0000313" key="2">
    <source>
        <dbReference type="Proteomes" id="UP000568380"/>
    </source>
</evidence>
<comment type="caution">
    <text evidence="1">The sequence shown here is derived from an EMBL/GenBank/DDBJ whole genome shotgun (WGS) entry which is preliminary data.</text>
</comment>
<protein>
    <submittedName>
        <fullName evidence="1">Phage-related protein</fullName>
    </submittedName>
</protein>
<dbReference type="AlphaFoldDB" id="A0A7W8A855"/>
<organism evidence="1 2">
    <name type="scientific">Nonomuraea endophytica</name>
    <dbReference type="NCBI Taxonomy" id="714136"/>
    <lineage>
        <taxon>Bacteria</taxon>
        <taxon>Bacillati</taxon>
        <taxon>Actinomycetota</taxon>
        <taxon>Actinomycetes</taxon>
        <taxon>Streptosporangiales</taxon>
        <taxon>Streptosporangiaceae</taxon>
        <taxon>Nonomuraea</taxon>
    </lineage>
</organism>